<evidence type="ECO:0000259" key="2">
    <source>
        <dbReference type="Pfam" id="PF03016"/>
    </source>
</evidence>
<organism evidence="3 4">
    <name type="scientific">Cylindrotheca closterium</name>
    <dbReference type="NCBI Taxonomy" id="2856"/>
    <lineage>
        <taxon>Eukaryota</taxon>
        <taxon>Sar</taxon>
        <taxon>Stramenopiles</taxon>
        <taxon>Ochrophyta</taxon>
        <taxon>Bacillariophyta</taxon>
        <taxon>Bacillariophyceae</taxon>
        <taxon>Bacillariophycidae</taxon>
        <taxon>Bacillariales</taxon>
        <taxon>Bacillariaceae</taxon>
        <taxon>Cylindrotheca</taxon>
    </lineage>
</organism>
<comment type="caution">
    <text evidence="3">The sequence shown here is derived from an EMBL/GenBank/DDBJ whole genome shotgun (WGS) entry which is preliminary data.</text>
</comment>
<dbReference type="GO" id="GO:0016757">
    <property type="term" value="F:glycosyltransferase activity"/>
    <property type="evidence" value="ECO:0007669"/>
    <property type="project" value="InterPro"/>
</dbReference>
<keyword evidence="4" id="KW-1185">Reference proteome</keyword>
<sequence length="404" mass="47183">MQQTSHPPQYLLSVPFYVYEEFGWINGTIADLPIASVMRNHSFNGTNRFKHGDDYWFLQASLKHPMRTHNINEAKLFFVPILLNQFDYYFNKKRRRLCVNERCNMELLNYTSEQLCASTAFQQYPEKHVIVRSHFLPVSDVWDENKRQRPGYAKFFLEMLPKMNAVVFEGIDFLHGISRRKERYELPSRFTLPAYKVGTACKNSLGSKKDLDVTMVGEMRFRHRQNLCSWLNRSSSISSYCGKGDRCPALAQAKFGFHVVGDTLGSQRLMDTILCGTVPIFTNLDQFKVQGTWIDWKQLSYYLPLNHKPEPRKSKKSVAEAKAVEQEFISGLEAIVSDLEGYRRRYKAVLDHIPFFDMSTLYPFDTFMYLMQANIYPETRQSRSRWSAMILPPVLYSKPKQQIS</sequence>
<comment type="similarity">
    <text evidence="1">Belongs to the glycosyltransferase 47 family.</text>
</comment>
<dbReference type="Proteomes" id="UP001295423">
    <property type="component" value="Unassembled WGS sequence"/>
</dbReference>
<dbReference type="PANTHER" id="PTHR11062:SF281">
    <property type="entry name" value="EXOSTOSIN-LIKE 2"/>
    <property type="match status" value="1"/>
</dbReference>
<evidence type="ECO:0000256" key="1">
    <source>
        <dbReference type="ARBA" id="ARBA00010271"/>
    </source>
</evidence>
<feature type="domain" description="Exostosin GT47" evidence="2">
    <location>
        <begin position="55"/>
        <end position="313"/>
    </location>
</feature>
<evidence type="ECO:0000313" key="4">
    <source>
        <dbReference type="Proteomes" id="UP001295423"/>
    </source>
</evidence>
<reference evidence="3" key="1">
    <citation type="submission" date="2023-08" db="EMBL/GenBank/DDBJ databases">
        <authorList>
            <person name="Audoor S."/>
            <person name="Bilcke G."/>
        </authorList>
    </citation>
    <scope>NUCLEOTIDE SEQUENCE</scope>
</reference>
<dbReference type="InterPro" id="IPR040911">
    <property type="entry name" value="Exostosin_GT47"/>
</dbReference>
<gene>
    <name evidence="3" type="ORF">CYCCA115_LOCUS7095</name>
</gene>
<accession>A0AAD2CQD7</accession>
<proteinExistence type="inferred from homology"/>
<evidence type="ECO:0000313" key="3">
    <source>
        <dbReference type="EMBL" id="CAJ1940567.1"/>
    </source>
</evidence>
<dbReference type="PANTHER" id="PTHR11062">
    <property type="entry name" value="EXOSTOSIN HEPARAN SULFATE GLYCOSYLTRANSFERASE -RELATED"/>
    <property type="match status" value="1"/>
</dbReference>
<dbReference type="AlphaFoldDB" id="A0AAD2CQD7"/>
<dbReference type="EMBL" id="CAKOGP040000910">
    <property type="protein sequence ID" value="CAJ1940567.1"/>
    <property type="molecule type" value="Genomic_DNA"/>
</dbReference>
<dbReference type="Pfam" id="PF03016">
    <property type="entry name" value="Exostosin_GT47"/>
    <property type="match status" value="1"/>
</dbReference>
<name>A0AAD2CQD7_9STRA</name>
<protein>
    <recommendedName>
        <fullName evidence="2">Exostosin GT47 domain-containing protein</fullName>
    </recommendedName>
</protein>
<dbReference type="InterPro" id="IPR004263">
    <property type="entry name" value="Exostosin"/>
</dbReference>